<keyword evidence="2" id="KW-1185">Reference proteome</keyword>
<name>A0AAP0KJU6_9MAGN</name>
<accession>A0AAP0KJU6</accession>
<dbReference type="AlphaFoldDB" id="A0AAP0KJU6"/>
<comment type="caution">
    <text evidence="1">The sequence shown here is derived from an EMBL/GenBank/DDBJ whole genome shotgun (WGS) entry which is preliminary data.</text>
</comment>
<sequence length="211" mass="24746">MKDNMMTMTMERRLRHERRRRPQHCRHGVPVPIRKKCRQHLILRRLTENLRYYKLRSLIPSQSSKKIRSHDDEDGFKAATNTTSLVSTRPLSPNLKIQEEECKPCCTSKSTEVIFENPEEPFVPTITIRKMEGSLLINAVVLKHVALTSNLFRIFEEEEKIGVLFENHYRTESKASHTIHLDVQLDYDVCTLEKKLCAWAGESTLLRRFNL</sequence>
<evidence type="ECO:0000313" key="1">
    <source>
        <dbReference type="EMBL" id="KAK9153856.1"/>
    </source>
</evidence>
<dbReference type="Proteomes" id="UP001417504">
    <property type="component" value="Unassembled WGS sequence"/>
</dbReference>
<dbReference type="EMBL" id="JBBNAE010000001">
    <property type="protein sequence ID" value="KAK9153856.1"/>
    <property type="molecule type" value="Genomic_DNA"/>
</dbReference>
<proteinExistence type="predicted"/>
<gene>
    <name evidence="1" type="ORF">Sjap_001336</name>
</gene>
<reference evidence="1 2" key="1">
    <citation type="submission" date="2024-01" db="EMBL/GenBank/DDBJ databases">
        <title>Genome assemblies of Stephania.</title>
        <authorList>
            <person name="Yang L."/>
        </authorList>
    </citation>
    <scope>NUCLEOTIDE SEQUENCE [LARGE SCALE GENOMIC DNA]</scope>
    <source>
        <strain evidence="1">QJT</strain>
        <tissue evidence="1">Leaf</tissue>
    </source>
</reference>
<organism evidence="1 2">
    <name type="scientific">Stephania japonica</name>
    <dbReference type="NCBI Taxonomy" id="461633"/>
    <lineage>
        <taxon>Eukaryota</taxon>
        <taxon>Viridiplantae</taxon>
        <taxon>Streptophyta</taxon>
        <taxon>Embryophyta</taxon>
        <taxon>Tracheophyta</taxon>
        <taxon>Spermatophyta</taxon>
        <taxon>Magnoliopsida</taxon>
        <taxon>Ranunculales</taxon>
        <taxon>Menispermaceae</taxon>
        <taxon>Menispermoideae</taxon>
        <taxon>Cissampelideae</taxon>
        <taxon>Stephania</taxon>
    </lineage>
</organism>
<protein>
    <submittedName>
        <fullName evidence="1">Uncharacterized protein</fullName>
    </submittedName>
</protein>
<evidence type="ECO:0000313" key="2">
    <source>
        <dbReference type="Proteomes" id="UP001417504"/>
    </source>
</evidence>